<name>A0A2D3WGE4_9BACT</name>
<feature type="domain" description="ResB-like" evidence="8">
    <location>
        <begin position="333"/>
        <end position="414"/>
    </location>
</feature>
<evidence type="ECO:0000256" key="6">
    <source>
        <dbReference type="SAM" id="Phobius"/>
    </source>
</evidence>
<keyword evidence="4 6" id="KW-1133">Transmembrane helix</keyword>
<feature type="transmembrane region" description="Helical" evidence="6">
    <location>
        <begin position="865"/>
        <end position="891"/>
    </location>
</feature>
<organism evidence="9 10">
    <name type="scientific">Sulfuricurvum kujiense</name>
    <dbReference type="NCBI Taxonomy" id="148813"/>
    <lineage>
        <taxon>Bacteria</taxon>
        <taxon>Pseudomonadati</taxon>
        <taxon>Campylobacterota</taxon>
        <taxon>Epsilonproteobacteria</taxon>
        <taxon>Campylobacterales</taxon>
        <taxon>Sulfurimonadaceae</taxon>
        <taxon>Sulfuricurvum</taxon>
    </lineage>
</organism>
<keyword evidence="5 6" id="KW-0472">Membrane</keyword>
<dbReference type="InterPro" id="IPR007816">
    <property type="entry name" value="ResB-like_domain"/>
</dbReference>
<evidence type="ECO:0000256" key="3">
    <source>
        <dbReference type="ARBA" id="ARBA00022748"/>
    </source>
</evidence>
<feature type="transmembrane region" description="Helical" evidence="6">
    <location>
        <begin position="769"/>
        <end position="791"/>
    </location>
</feature>
<comment type="caution">
    <text evidence="9">The sequence shown here is derived from an EMBL/GenBank/DDBJ whole genome shotgun (WGS) entry which is preliminary data.</text>
</comment>
<feature type="transmembrane region" description="Helical" evidence="6">
    <location>
        <begin position="826"/>
        <end position="845"/>
    </location>
</feature>
<dbReference type="GO" id="GO:0020037">
    <property type="term" value="F:heme binding"/>
    <property type="evidence" value="ECO:0007669"/>
    <property type="project" value="InterPro"/>
</dbReference>
<feature type="domain" description="ResB-like" evidence="8">
    <location>
        <begin position="75"/>
        <end position="116"/>
    </location>
</feature>
<dbReference type="PANTHER" id="PTHR30071:SF1">
    <property type="entry name" value="CYTOCHROME B_B6 PROTEIN-RELATED"/>
    <property type="match status" value="1"/>
</dbReference>
<gene>
    <name evidence="9" type="ORF">CFH83_11550</name>
</gene>
<dbReference type="AlphaFoldDB" id="A0A2D3WGE4"/>
<dbReference type="EMBL" id="DLUI01000166">
    <property type="protein sequence ID" value="DAB37356.1"/>
    <property type="molecule type" value="Genomic_DNA"/>
</dbReference>
<evidence type="ECO:0000256" key="2">
    <source>
        <dbReference type="ARBA" id="ARBA00022692"/>
    </source>
</evidence>
<feature type="transmembrane region" description="Helical" evidence="6">
    <location>
        <begin position="52"/>
        <end position="69"/>
    </location>
</feature>
<dbReference type="Pfam" id="PF05140">
    <property type="entry name" value="ResB"/>
    <property type="match status" value="2"/>
</dbReference>
<reference evidence="9 10" key="1">
    <citation type="journal article" date="2017" name="Front. Microbiol.">
        <title>Comparative Genomic Analysis of the Class Epsilonproteobacteria and Proposed Reclassification to Epsilonbacteraeota (phyl. nov.).</title>
        <authorList>
            <person name="Waite D.W."/>
            <person name="Vanwonterghem I."/>
            <person name="Rinke C."/>
            <person name="Parks D.H."/>
            <person name="Zhang Y."/>
            <person name="Takai K."/>
            <person name="Sievert S.M."/>
            <person name="Simon J."/>
            <person name="Campbell B.J."/>
            <person name="Hanson T.E."/>
            <person name="Woyke T."/>
            <person name="Klotz M.G."/>
            <person name="Hugenholtz P."/>
        </authorList>
    </citation>
    <scope>NUCLEOTIDE SEQUENCE [LARGE SCALE GENOMIC DNA]</scope>
    <source>
        <strain evidence="9">UBA12443</strain>
    </source>
</reference>
<feature type="transmembrane region" description="Helical" evidence="6">
    <location>
        <begin position="1014"/>
        <end position="1031"/>
    </location>
</feature>
<dbReference type="GO" id="GO:0017004">
    <property type="term" value="P:cytochrome complex assembly"/>
    <property type="evidence" value="ECO:0007669"/>
    <property type="project" value="UniProtKB-KW"/>
</dbReference>
<sequence>MNKVLSILGSMKTMAALMLVFAVTIGYATFIENDYGSMTAKADIYNARWFEILLALLAINLTLNIINFKMARKGKWLVFIFHVAFLIILVGAALTRYIGYEGVMHIREGSSSDFILSAEPYVTFKVTKGDKTYDFKENLFLSKRTSNAFERTLEIDGEQIHVNLDSYMGDARYEAVADPKGEPLFNLMVTGAQGAQQVSLKKGEFIEANDVVIDFDSNKTFDKPVIAISVEGDKAYLNAPMTLATLSMDTQKTAALNGGKHPMTLRTLFQTAQSGFVLREFLPKASMQLVSKPAKGPMMQGHDALTLTLSSGDKKESVVVLGSVGEVDEGKKIALGDTHIEIAYGSIERKLPFAIALRDFELERYPGSMSPASYASEVTLLDPANQEKFDFRIYMNHILDYQGFRFFQSSYDQDEMGTVLSVNRDPGTLITYIGYLLLAIGMFGVLIVKNGRFNALGEKLKSLDVKKTAASLAIILMTLGTTDSIAAEGENPVIKTAKGFDKAHAEQFGHLIVQDSSGRMKPMDTLSHEILAKLNRNDTFMGLSSNQVVLGMMLRPDAWREIAMIRTGDKEINKLIGLPESAKTAAFSQFFEFPDEISGYKLAQMVDEATRKAPGKRDKFDKALLQVDERVNVAYMVYTGSLIRMWPKPADKNHKWDATIEALQSLAPKEAEIVRLLAIGYFGSIDEAMQSGDWSKADEALARIDKYQRFVGASVYPSDTKVKVEILYNKVNIFEQLWPLYFVVGFTLLILSFIKIIKPTFREAWLSKVSFGLLVLFFAAHTAGLAMRWYISGHAPWSNGYESMIYIGWASVLAGFIFSRRSVMTMAATAIMTGLILFVAHLNWMDPQVTNLVPVLQSYWLTIHVAMITASYGFLGLGALLGMITLILFILKNPANSDRLNLAIKELNAINEMSLIIGLVLLTVGNFLGGVWANESWGRYWGWDPKETWALVTILVYAVVIHLRMIKGAYSDYIFSVVSLLAFTSVLMTYFGVNYYLAGLHSYAKGDPVPVPDFVPWTYAVIAIIIAMAYSKRATR</sequence>
<dbReference type="GO" id="GO:0005886">
    <property type="term" value="C:plasma membrane"/>
    <property type="evidence" value="ECO:0007669"/>
    <property type="project" value="TreeGrafter"/>
</dbReference>
<dbReference type="InterPro" id="IPR002541">
    <property type="entry name" value="Cyt_c_assembly"/>
</dbReference>
<evidence type="ECO:0000256" key="1">
    <source>
        <dbReference type="ARBA" id="ARBA00004141"/>
    </source>
</evidence>
<feature type="transmembrane region" description="Helical" evidence="6">
    <location>
        <begin position="76"/>
        <end position="98"/>
    </location>
</feature>
<evidence type="ECO:0000259" key="7">
    <source>
        <dbReference type="Pfam" id="PF01578"/>
    </source>
</evidence>
<feature type="transmembrane region" description="Helical" evidence="6">
    <location>
        <begin position="973"/>
        <end position="994"/>
    </location>
</feature>
<dbReference type="Proteomes" id="UP000228859">
    <property type="component" value="Unassembled WGS sequence"/>
</dbReference>
<keyword evidence="3" id="KW-0201">Cytochrome c-type biogenesis</keyword>
<keyword evidence="2 6" id="KW-0812">Transmembrane</keyword>
<dbReference type="PANTHER" id="PTHR30071">
    <property type="entry name" value="HEME EXPORTER PROTEIN C"/>
    <property type="match status" value="1"/>
</dbReference>
<feature type="domain" description="Cytochrome c assembly protein" evidence="7">
    <location>
        <begin position="797"/>
        <end position="1001"/>
    </location>
</feature>
<feature type="transmembrane region" description="Helical" evidence="6">
    <location>
        <begin position="912"/>
        <end position="933"/>
    </location>
</feature>
<comment type="subcellular location">
    <subcellularLocation>
        <location evidence="1">Membrane</location>
        <topology evidence="1">Multi-pass membrane protein</topology>
    </subcellularLocation>
</comment>
<evidence type="ECO:0000259" key="8">
    <source>
        <dbReference type="Pfam" id="PF05140"/>
    </source>
</evidence>
<evidence type="ECO:0000313" key="10">
    <source>
        <dbReference type="Proteomes" id="UP000228859"/>
    </source>
</evidence>
<dbReference type="RefSeq" id="WP_303663239.1">
    <property type="nucleotide sequence ID" value="NZ_DLUI01000166.1"/>
</dbReference>
<accession>A0A2D3WGE4</accession>
<dbReference type="Pfam" id="PF01578">
    <property type="entry name" value="Cytochrom_C_asm"/>
    <property type="match status" value="1"/>
</dbReference>
<feature type="transmembrane region" description="Helical" evidence="6">
    <location>
        <begin position="469"/>
        <end position="487"/>
    </location>
</feature>
<evidence type="ECO:0000256" key="5">
    <source>
        <dbReference type="ARBA" id="ARBA00023136"/>
    </source>
</evidence>
<protein>
    <submittedName>
        <fullName evidence="9">Cytochrome C biogenesis protein</fullName>
    </submittedName>
</protein>
<evidence type="ECO:0000256" key="4">
    <source>
        <dbReference type="ARBA" id="ARBA00022989"/>
    </source>
</evidence>
<feature type="transmembrane region" description="Helical" evidence="6">
    <location>
        <begin position="429"/>
        <end position="448"/>
    </location>
</feature>
<dbReference type="InterPro" id="IPR045062">
    <property type="entry name" value="Cyt_c_biogenesis_CcsA/CcmC"/>
</dbReference>
<feature type="transmembrane region" description="Helical" evidence="6">
    <location>
        <begin position="803"/>
        <end position="819"/>
    </location>
</feature>
<evidence type="ECO:0000313" key="9">
    <source>
        <dbReference type="EMBL" id="DAB37356.1"/>
    </source>
</evidence>
<feature type="transmembrane region" description="Helical" evidence="6">
    <location>
        <begin position="948"/>
        <end position="966"/>
    </location>
</feature>
<proteinExistence type="predicted"/>
<feature type="transmembrane region" description="Helical" evidence="6">
    <location>
        <begin position="738"/>
        <end position="757"/>
    </location>
</feature>